<evidence type="ECO:0000256" key="1">
    <source>
        <dbReference type="SAM" id="MobiDB-lite"/>
    </source>
</evidence>
<sequence>MDRRVQHPPIFRLPPEILVHALAQATPKACAAFARTCSLAHALVKSAALWRALHSALWDDPPPPLAPGADAATYDHALHVQRRNRAETLVRAFVERSEPFPPAHLEPLLETLVELAESRPSCSTSESSRNERWLEQWLTSTPGGGGEVLLALHPTFSRSSSRSLRSTAQASAAAKGKVSPSAILSAARTAQLAAHLHVVSTPCPLALSSPSLRTSAKEIVYERLNALRGSYYGPFMNDGSGRVDWRKVEALQMVMRANLDDAAAIGWGRETVDARGNVVEDDDPAVVPTGWRSTRPGAIPTRQDPEGRDWAGVTHDGGLRGTYAFVHYPVFIHFNHHRGGPFQPTLAGEHEAVGDCMAIRLELLPEGEWPEEIDQPDLSNEALGREDVDDDEEDVDWESGEGEGSDGSGSSDESSEAEFGYFTTTVVEEVDEPVSPSRRSDRGHAVGPSGADGDPSPPTSPPDGDDEAGDSPLSASQLAALSSPSALGALPAAPLSPKTPLYPAMPYAFRPSDPSASSSSASVVAPNPAYPRLAFRGVFNNVAPPGIGAKRTIRGTVELTPDGHVRWQMSIRYSGQDQWYMSGVQLGGPGSTAGILGMWSSADRAEEGPCGPFWCVLFLHTEMEPEIDFALYNSLFPRKTRFARCTRKAKRVVHLILATFVDDDEPSRPEPHTVWTPIAVLQWEEPPPSVSEHLLASALALAVSTALLLLARLCSPSLLDLCTPVVATYASLSAALATEAPVTALFTSPFLLALLHLALVFHTIMLLIALLAAASLHALTALGLGLAHLEMRRTACEQKEADLRAQAAHWAHEAAEWEERFARRRAEEGERRDMNRTHEEKHEMVALGHCRRDSGYASGCED</sequence>
<feature type="region of interest" description="Disordered" evidence="1">
    <location>
        <begin position="370"/>
        <end position="476"/>
    </location>
</feature>
<dbReference type="InterPro" id="IPR036047">
    <property type="entry name" value="F-box-like_dom_sf"/>
</dbReference>
<evidence type="ECO:0000313" key="3">
    <source>
        <dbReference type="EMBL" id="GJN93537.1"/>
    </source>
</evidence>
<proteinExistence type="predicted"/>
<keyword evidence="4" id="KW-1185">Reference proteome</keyword>
<dbReference type="SUPFAM" id="SSF81383">
    <property type="entry name" value="F-box domain"/>
    <property type="match status" value="1"/>
</dbReference>
<keyword evidence="2" id="KW-0812">Transmembrane</keyword>
<evidence type="ECO:0000256" key="2">
    <source>
        <dbReference type="SAM" id="Phobius"/>
    </source>
</evidence>
<feature type="compositionally biased region" description="Acidic residues" evidence="1">
    <location>
        <begin position="387"/>
        <end position="404"/>
    </location>
</feature>
<evidence type="ECO:0008006" key="5">
    <source>
        <dbReference type="Google" id="ProtNLM"/>
    </source>
</evidence>
<keyword evidence="2" id="KW-0472">Membrane</keyword>
<evidence type="ECO:0000313" key="4">
    <source>
        <dbReference type="Proteomes" id="UP001342314"/>
    </source>
</evidence>
<feature type="transmembrane region" description="Helical" evidence="2">
    <location>
        <begin position="750"/>
        <end position="783"/>
    </location>
</feature>
<dbReference type="EMBL" id="BQKY01000014">
    <property type="protein sequence ID" value="GJN93537.1"/>
    <property type="molecule type" value="Genomic_DNA"/>
</dbReference>
<dbReference type="AlphaFoldDB" id="A0AAV5GW46"/>
<feature type="region of interest" description="Disordered" evidence="1">
    <location>
        <begin position="290"/>
        <end position="309"/>
    </location>
</feature>
<dbReference type="Proteomes" id="UP001342314">
    <property type="component" value="Unassembled WGS sequence"/>
</dbReference>
<keyword evidence="2" id="KW-1133">Transmembrane helix</keyword>
<comment type="caution">
    <text evidence="3">The sequence shown here is derived from an EMBL/GenBank/DDBJ whole genome shotgun (WGS) entry which is preliminary data.</text>
</comment>
<reference evidence="3 4" key="1">
    <citation type="submission" date="2021-12" db="EMBL/GenBank/DDBJ databases">
        <title>High titer production of polyol ester of fatty acids by Rhodotorula paludigena BS15 towards product separation-free biomass refinery.</title>
        <authorList>
            <person name="Mano J."/>
            <person name="Ono H."/>
            <person name="Tanaka T."/>
            <person name="Naito K."/>
            <person name="Sushida H."/>
            <person name="Ike M."/>
            <person name="Tokuyasu K."/>
            <person name="Kitaoka M."/>
        </authorList>
    </citation>
    <scope>NUCLEOTIDE SEQUENCE [LARGE SCALE GENOMIC DNA]</scope>
    <source>
        <strain evidence="3 4">BS15</strain>
    </source>
</reference>
<name>A0AAV5GW46_9BASI</name>
<organism evidence="3 4">
    <name type="scientific">Rhodotorula paludigena</name>
    <dbReference type="NCBI Taxonomy" id="86838"/>
    <lineage>
        <taxon>Eukaryota</taxon>
        <taxon>Fungi</taxon>
        <taxon>Dikarya</taxon>
        <taxon>Basidiomycota</taxon>
        <taxon>Pucciniomycotina</taxon>
        <taxon>Microbotryomycetes</taxon>
        <taxon>Sporidiobolales</taxon>
        <taxon>Sporidiobolaceae</taxon>
        <taxon>Rhodotorula</taxon>
    </lineage>
</organism>
<accession>A0AAV5GW46</accession>
<gene>
    <name evidence="3" type="ORF">Rhopal_006594-T1</name>
</gene>
<protein>
    <recommendedName>
        <fullName evidence="5">F-box domain-containing protein</fullName>
    </recommendedName>
</protein>